<keyword evidence="7" id="KW-0720">Serine protease</keyword>
<dbReference type="InterPro" id="IPR001254">
    <property type="entry name" value="Trypsin_dom"/>
</dbReference>
<dbReference type="InterPro" id="IPR018114">
    <property type="entry name" value="TRYPSIN_HIS"/>
</dbReference>
<dbReference type="PRINTS" id="PR00722">
    <property type="entry name" value="CHYMOTRYPSIN"/>
</dbReference>
<dbReference type="EMBL" id="NCKV01003708">
    <property type="protein sequence ID" value="RWS25438.1"/>
    <property type="molecule type" value="Genomic_DNA"/>
</dbReference>
<evidence type="ECO:0000256" key="6">
    <source>
        <dbReference type="ARBA" id="ARBA00022801"/>
    </source>
</evidence>
<dbReference type="VEuPathDB" id="VectorBase:LDEU006602"/>
<dbReference type="Gene3D" id="2.40.10.10">
    <property type="entry name" value="Trypsin-like serine proteases"/>
    <property type="match status" value="1"/>
</dbReference>
<dbReference type="PANTHER" id="PTHR24276">
    <property type="entry name" value="POLYSERASE-RELATED"/>
    <property type="match status" value="1"/>
</dbReference>
<dbReference type="InterPro" id="IPR043504">
    <property type="entry name" value="Peptidase_S1_PA_chymotrypsin"/>
</dbReference>
<dbReference type="PANTHER" id="PTHR24276:SF98">
    <property type="entry name" value="FI18310P1-RELATED"/>
    <property type="match status" value="1"/>
</dbReference>
<comment type="similarity">
    <text evidence="2">Belongs to the peptidase S1 family.</text>
</comment>
<dbReference type="InterPro" id="IPR001314">
    <property type="entry name" value="Peptidase_S1A"/>
</dbReference>
<keyword evidence="5" id="KW-0732">Signal</keyword>
<keyword evidence="4" id="KW-0645">Protease</keyword>
<evidence type="ECO:0000313" key="11">
    <source>
        <dbReference type="EMBL" id="RWS25438.1"/>
    </source>
</evidence>
<dbReference type="InterPro" id="IPR009003">
    <property type="entry name" value="Peptidase_S1_PA"/>
</dbReference>
<keyword evidence="3" id="KW-0964">Secreted</keyword>
<proteinExistence type="inferred from homology"/>
<dbReference type="OrthoDB" id="6493914at2759"/>
<comment type="subcellular location">
    <subcellularLocation>
        <location evidence="1">Secreted</location>
    </subcellularLocation>
</comment>
<dbReference type="Pfam" id="PF00089">
    <property type="entry name" value="Trypsin"/>
    <property type="match status" value="1"/>
</dbReference>
<evidence type="ECO:0000256" key="3">
    <source>
        <dbReference type="ARBA" id="ARBA00022525"/>
    </source>
</evidence>
<evidence type="ECO:0000256" key="9">
    <source>
        <dbReference type="ARBA" id="ARBA00023180"/>
    </source>
</evidence>
<evidence type="ECO:0000256" key="8">
    <source>
        <dbReference type="ARBA" id="ARBA00023157"/>
    </source>
</evidence>
<keyword evidence="9" id="KW-0325">Glycoprotein</keyword>
<keyword evidence="8" id="KW-1015">Disulfide bond</keyword>
<dbReference type="SUPFAM" id="SSF50494">
    <property type="entry name" value="Trypsin-like serine proteases"/>
    <property type="match status" value="1"/>
</dbReference>
<organism evidence="11 12">
    <name type="scientific">Leptotrombidium deliense</name>
    <dbReference type="NCBI Taxonomy" id="299467"/>
    <lineage>
        <taxon>Eukaryota</taxon>
        <taxon>Metazoa</taxon>
        <taxon>Ecdysozoa</taxon>
        <taxon>Arthropoda</taxon>
        <taxon>Chelicerata</taxon>
        <taxon>Arachnida</taxon>
        <taxon>Acari</taxon>
        <taxon>Acariformes</taxon>
        <taxon>Trombidiformes</taxon>
        <taxon>Prostigmata</taxon>
        <taxon>Anystina</taxon>
        <taxon>Parasitengona</taxon>
        <taxon>Trombiculoidea</taxon>
        <taxon>Trombiculidae</taxon>
        <taxon>Leptotrombidium</taxon>
    </lineage>
</organism>
<dbReference type="CDD" id="cd00190">
    <property type="entry name" value="Tryp_SPc"/>
    <property type="match status" value="1"/>
</dbReference>
<dbReference type="FunFam" id="2.40.10.10:FF:000054">
    <property type="entry name" value="Complement C1r subcomponent"/>
    <property type="match status" value="1"/>
</dbReference>
<comment type="caution">
    <text evidence="11">The sequence shown here is derived from an EMBL/GenBank/DDBJ whole genome shotgun (WGS) entry which is preliminary data.</text>
</comment>
<evidence type="ECO:0000256" key="1">
    <source>
        <dbReference type="ARBA" id="ARBA00004613"/>
    </source>
</evidence>
<reference evidence="11 12" key="1">
    <citation type="journal article" date="2018" name="Gigascience">
        <title>Genomes of trombidid mites reveal novel predicted allergens and laterally-transferred genes associated with secondary metabolism.</title>
        <authorList>
            <person name="Dong X."/>
            <person name="Chaisiri K."/>
            <person name="Xia D."/>
            <person name="Armstrong S.D."/>
            <person name="Fang Y."/>
            <person name="Donnelly M.J."/>
            <person name="Kadowaki T."/>
            <person name="McGarry J.W."/>
            <person name="Darby A.C."/>
            <person name="Makepeace B.L."/>
        </authorList>
    </citation>
    <scope>NUCLEOTIDE SEQUENCE [LARGE SCALE GENOMIC DNA]</scope>
    <source>
        <strain evidence="11">UoL-UT</strain>
    </source>
</reference>
<gene>
    <name evidence="11" type="ORF">B4U80_11392</name>
</gene>
<dbReference type="GO" id="GO:0004252">
    <property type="term" value="F:serine-type endopeptidase activity"/>
    <property type="evidence" value="ECO:0007669"/>
    <property type="project" value="InterPro"/>
</dbReference>
<evidence type="ECO:0000256" key="4">
    <source>
        <dbReference type="ARBA" id="ARBA00022670"/>
    </source>
</evidence>
<keyword evidence="6" id="KW-0378">Hydrolase</keyword>
<dbReference type="SMART" id="SM00020">
    <property type="entry name" value="Tryp_SPc"/>
    <property type="match status" value="1"/>
</dbReference>
<keyword evidence="12" id="KW-1185">Reference proteome</keyword>
<dbReference type="Proteomes" id="UP000288716">
    <property type="component" value="Unassembled WGS sequence"/>
</dbReference>
<feature type="domain" description="Peptidase S1" evidence="10">
    <location>
        <begin position="9"/>
        <end position="233"/>
    </location>
</feature>
<dbReference type="STRING" id="299467.A0A443SD15"/>
<evidence type="ECO:0000256" key="2">
    <source>
        <dbReference type="ARBA" id="ARBA00007664"/>
    </source>
</evidence>
<dbReference type="GO" id="GO:0006508">
    <property type="term" value="P:proteolysis"/>
    <property type="evidence" value="ECO:0007669"/>
    <property type="project" value="UniProtKB-KW"/>
</dbReference>
<protein>
    <submittedName>
        <fullName evidence="11">Trypsin alpha-3-like protein</fullName>
    </submittedName>
</protein>
<evidence type="ECO:0000256" key="5">
    <source>
        <dbReference type="ARBA" id="ARBA00022729"/>
    </source>
</evidence>
<evidence type="ECO:0000259" key="10">
    <source>
        <dbReference type="PROSITE" id="PS50240"/>
    </source>
</evidence>
<feature type="non-terminal residue" evidence="11">
    <location>
        <position position="1"/>
    </location>
</feature>
<dbReference type="PROSITE" id="PS50240">
    <property type="entry name" value="TRYPSIN_DOM"/>
    <property type="match status" value="1"/>
</dbReference>
<dbReference type="AlphaFoldDB" id="A0A443SD15"/>
<dbReference type="GO" id="GO:0005576">
    <property type="term" value="C:extracellular region"/>
    <property type="evidence" value="ECO:0007669"/>
    <property type="project" value="UniProtKB-SubCell"/>
</dbReference>
<sequence>CGIQSPSRIIGGSPVDTISRYPFMAMLVFSGEQQCGGSIIASKAILTAAHCMDGETIDSTKVGIGLLNRSQANSAQLYDVAEIVIHPNYTKAKYYNDISILILEKEIDLNQYPPICLPSPKRQCYNDLTVIGWGYTEPDGDYSEQLLEVEVPENNFDDCNAKWENDLCLKKQLCAGDVGKDSCQADSGGPLFRIINGRYTQAGIVSFGDSCSKKYGVYSRVSGFRNFIDDVIAKHGGGYMCEE</sequence>
<dbReference type="InterPro" id="IPR050430">
    <property type="entry name" value="Peptidase_S1"/>
</dbReference>
<name>A0A443SD15_9ACAR</name>
<evidence type="ECO:0000313" key="12">
    <source>
        <dbReference type="Proteomes" id="UP000288716"/>
    </source>
</evidence>
<evidence type="ECO:0000256" key="7">
    <source>
        <dbReference type="ARBA" id="ARBA00022825"/>
    </source>
</evidence>
<accession>A0A443SD15</accession>
<dbReference type="FunFam" id="2.40.10.10:FF:000068">
    <property type="entry name" value="transmembrane protease serine 2"/>
    <property type="match status" value="1"/>
</dbReference>
<dbReference type="PROSITE" id="PS00134">
    <property type="entry name" value="TRYPSIN_HIS"/>
    <property type="match status" value="1"/>
</dbReference>